<dbReference type="SUPFAM" id="SSF48452">
    <property type="entry name" value="TPR-like"/>
    <property type="match status" value="2"/>
</dbReference>
<dbReference type="Proteomes" id="UP000064183">
    <property type="component" value="Plasmid SGLP1"/>
</dbReference>
<geneLocation type="plasmid" evidence="2 3">
    <name>SGLP1</name>
</geneLocation>
<sequence length="729" mass="79162">MELPSAPQKWFAGRLRRLCVSSGAPTQAQLLAHDRSNVLTRSSLSDLLAGKFIKPPPWERVAAYAGACVRAAHTGRIALSLEEELARLRADHATLTDLLETAAPEVCAPAPLCSRFRVVRLPPRNPHFTGRNAVLRELRQRLTSGGTVVQAVRGLGGAGKTQLAVEYAYRYRSQYRFVAFVDAEDPGLVTSQFAALAQELGLAEVPFDEVVPRVYGALRDHSPWLVILDNGDRPGPLVNALPSGDAEGSGHVVVTTRSRGWSGRAGVVDLDVFTRREATELLGRRVDGMTPAVADRIAEHLGDLPLALEQAAGYMDYNHTPPEDYLALLASRLDDMIALGELADRPAVVVATLWQLSVRRLEIERPQAKRLLELCSLLAPDPIPLDLFSSRADLGDTSVADPVAWDMTVGALAGLGLARRARSCLVLHRLVQAAIRSSMPDAVRAEVRVRLCRGLLRAVPHDIHGVPDAGSRWQILLPHVVMLTRDEPPSECVAETALLLRLAAVYLLSIGDHQLAMPLCERALVIDESLDDRDVEIGFDLITLAQIHRERGRALLARPPAERALSLHQSCLPSDSTAIATDLATLARILCELGDHKAAVPLAERALRIDETAYGQDDPYVSFDLIALATVYLNLNDPSAAAPLINRALSIREARYAPDHLYIGYALLLKAQVMSTLGDPTGASLAHRGALILGSRLGQAHAKTEEAVALATGLLERWRHDEDQSGEPE</sequence>
<dbReference type="InterPro" id="IPR056681">
    <property type="entry name" value="DUF7779"/>
</dbReference>
<dbReference type="EMBL" id="CP013739">
    <property type="protein sequence ID" value="ALU98482.1"/>
    <property type="molecule type" value="Genomic_DNA"/>
</dbReference>
<dbReference type="InterPro" id="IPR027417">
    <property type="entry name" value="P-loop_NTPase"/>
</dbReference>
<organism evidence="2 3">
    <name type="scientific">Streptomyces globisporus C-1027</name>
    <dbReference type="NCBI Taxonomy" id="1172567"/>
    <lineage>
        <taxon>Bacteria</taxon>
        <taxon>Bacillati</taxon>
        <taxon>Actinomycetota</taxon>
        <taxon>Actinomycetes</taxon>
        <taxon>Kitasatosporales</taxon>
        <taxon>Streptomycetaceae</taxon>
        <taxon>Streptomyces</taxon>
    </lineage>
</organism>
<dbReference type="GeneID" id="27787483"/>
<name>A0A0U3M6V9_STRGL</name>
<dbReference type="AlphaFoldDB" id="A0A0U3M6V9"/>
<dbReference type="KEGG" id="sgb:WQO_34115"/>
<dbReference type="PANTHER" id="PTHR35205:SF1">
    <property type="entry name" value="ZU5 DOMAIN-CONTAINING PROTEIN"/>
    <property type="match status" value="1"/>
</dbReference>
<accession>A0A0U3M6V9</accession>
<dbReference type="InterPro" id="IPR019734">
    <property type="entry name" value="TPR_rpt"/>
</dbReference>
<dbReference type="NCBIfam" id="NF040586">
    <property type="entry name" value="FxSxx_TPR"/>
    <property type="match status" value="1"/>
</dbReference>
<dbReference type="RefSeq" id="WP_058954238.1">
    <property type="nucleotide sequence ID" value="NZ_CP013739.1"/>
</dbReference>
<protein>
    <submittedName>
        <fullName evidence="2">NB-ARC domain-containing protein</fullName>
    </submittedName>
</protein>
<reference evidence="2 3" key="1">
    <citation type="journal article" date="2012" name="J. Bacteriol.">
        <title>Draft genome sequence of Streptomyces globisporus C-1027, which produces an antitumor antibiotic consisting of a nine-membered enediyne with a chromoprotein.</title>
        <authorList>
            <person name="Wang L."/>
            <person name="Wang S."/>
            <person name="He Q."/>
            <person name="Yu T."/>
            <person name="Li Q."/>
            <person name="Hong B."/>
        </authorList>
    </citation>
    <scope>NUCLEOTIDE SEQUENCE [LARGE SCALE GENOMIC DNA]</scope>
    <source>
        <strain evidence="2 3">C-1027</strain>
        <plasmid evidence="2 3">SGLP1</plasmid>
    </source>
</reference>
<evidence type="ECO:0000313" key="3">
    <source>
        <dbReference type="Proteomes" id="UP000064183"/>
    </source>
</evidence>
<keyword evidence="2" id="KW-0614">Plasmid</keyword>
<dbReference type="Gene3D" id="1.25.40.10">
    <property type="entry name" value="Tetratricopeptide repeat domain"/>
    <property type="match status" value="1"/>
</dbReference>
<evidence type="ECO:0000259" key="1">
    <source>
        <dbReference type="Pfam" id="PF25000"/>
    </source>
</evidence>
<dbReference type="Gene3D" id="3.40.50.300">
    <property type="entry name" value="P-loop containing nucleotide triphosphate hydrolases"/>
    <property type="match status" value="1"/>
</dbReference>
<proteinExistence type="predicted"/>
<evidence type="ECO:0000313" key="2">
    <source>
        <dbReference type="EMBL" id="ALU98482.1"/>
    </source>
</evidence>
<dbReference type="SUPFAM" id="SSF52540">
    <property type="entry name" value="P-loop containing nucleoside triphosphate hydrolases"/>
    <property type="match status" value="1"/>
</dbReference>
<gene>
    <name evidence="2" type="ORF">WQO_34115</name>
</gene>
<dbReference type="Pfam" id="PF13424">
    <property type="entry name" value="TPR_12"/>
    <property type="match status" value="1"/>
</dbReference>
<dbReference type="Pfam" id="PF25000">
    <property type="entry name" value="DUF7779"/>
    <property type="match status" value="1"/>
</dbReference>
<feature type="domain" description="DUF7779" evidence="1">
    <location>
        <begin position="362"/>
        <end position="441"/>
    </location>
</feature>
<dbReference type="SMART" id="SM00028">
    <property type="entry name" value="TPR"/>
    <property type="match status" value="3"/>
</dbReference>
<dbReference type="InterPro" id="IPR011990">
    <property type="entry name" value="TPR-like_helical_dom_sf"/>
</dbReference>
<dbReference type="PANTHER" id="PTHR35205">
    <property type="entry name" value="NB-ARC AND TPR DOMAIN PROTEIN"/>
    <property type="match status" value="1"/>
</dbReference>